<evidence type="ECO:0000256" key="2">
    <source>
        <dbReference type="ARBA" id="ARBA00022692"/>
    </source>
</evidence>
<dbReference type="Proteomes" id="UP000009022">
    <property type="component" value="Unassembled WGS sequence"/>
</dbReference>
<feature type="transmembrane region" description="Helical" evidence="8">
    <location>
        <begin position="224"/>
        <end position="249"/>
    </location>
</feature>
<reference evidence="10 11" key="1">
    <citation type="journal article" date="2008" name="Nature">
        <title>The Trichoplax genome and the nature of placozoans.</title>
        <authorList>
            <person name="Srivastava M."/>
            <person name="Begovic E."/>
            <person name="Chapman J."/>
            <person name="Putnam N.H."/>
            <person name="Hellsten U."/>
            <person name="Kawashima T."/>
            <person name="Kuo A."/>
            <person name="Mitros T."/>
            <person name="Salamov A."/>
            <person name="Carpenter M.L."/>
            <person name="Signorovitch A.Y."/>
            <person name="Moreno M.A."/>
            <person name="Kamm K."/>
            <person name="Grimwood J."/>
            <person name="Schmutz J."/>
            <person name="Shapiro H."/>
            <person name="Grigoriev I.V."/>
            <person name="Buss L.W."/>
            <person name="Schierwater B."/>
            <person name="Dellaporta S.L."/>
            <person name="Rokhsar D.S."/>
        </authorList>
    </citation>
    <scope>NUCLEOTIDE SEQUENCE [LARGE SCALE GENOMIC DNA]</scope>
    <source>
        <strain evidence="10 11">Grell-BS-1999</strain>
    </source>
</reference>
<dbReference type="CDD" id="cd00637">
    <property type="entry name" value="7tm_classA_rhodopsin-like"/>
    <property type="match status" value="1"/>
</dbReference>
<feature type="transmembrane region" description="Helical" evidence="8">
    <location>
        <begin position="293"/>
        <end position="313"/>
    </location>
</feature>
<dbReference type="GeneID" id="6753953"/>
<dbReference type="Gene3D" id="1.20.1070.10">
    <property type="entry name" value="Rhodopsin 7-helix transmembrane proteins"/>
    <property type="match status" value="1"/>
</dbReference>
<feature type="transmembrane region" description="Helical" evidence="8">
    <location>
        <begin position="333"/>
        <end position="356"/>
    </location>
</feature>
<evidence type="ECO:0000313" key="10">
    <source>
        <dbReference type="EMBL" id="EDV24850.1"/>
    </source>
</evidence>
<feature type="transmembrane region" description="Helical" evidence="8">
    <location>
        <begin position="75"/>
        <end position="96"/>
    </location>
</feature>
<dbReference type="GO" id="GO:0005886">
    <property type="term" value="C:plasma membrane"/>
    <property type="evidence" value="ECO:0000318"/>
    <property type="project" value="GO_Central"/>
</dbReference>
<dbReference type="AlphaFoldDB" id="B3RXE2"/>
<dbReference type="RefSeq" id="XP_002112740.1">
    <property type="nucleotide sequence ID" value="XM_002112704.1"/>
</dbReference>
<keyword evidence="6" id="KW-0675">Receptor</keyword>
<keyword evidence="4" id="KW-0297">G-protein coupled receptor</keyword>
<dbReference type="InterPro" id="IPR017452">
    <property type="entry name" value="GPCR_Rhodpsn_7TM"/>
</dbReference>
<dbReference type="Pfam" id="PF00001">
    <property type="entry name" value="7tm_1"/>
    <property type="match status" value="1"/>
</dbReference>
<dbReference type="OrthoDB" id="8881832at2759"/>
<organism evidence="10 11">
    <name type="scientific">Trichoplax adhaerens</name>
    <name type="common">Trichoplax reptans</name>
    <dbReference type="NCBI Taxonomy" id="10228"/>
    <lineage>
        <taxon>Eukaryota</taxon>
        <taxon>Metazoa</taxon>
        <taxon>Placozoa</taxon>
        <taxon>Uniplacotomia</taxon>
        <taxon>Trichoplacea</taxon>
        <taxon>Trichoplacidae</taxon>
        <taxon>Trichoplax</taxon>
    </lineage>
</organism>
<dbReference type="FunFam" id="1.20.1070.10:FF:000419">
    <property type="entry name" value="Neuropeptide FF receptor 2"/>
    <property type="match status" value="1"/>
</dbReference>
<dbReference type="InParanoid" id="B3RXE2"/>
<dbReference type="PANTHER" id="PTHR24243">
    <property type="entry name" value="G-PROTEIN COUPLED RECEPTOR"/>
    <property type="match status" value="1"/>
</dbReference>
<keyword evidence="2 8" id="KW-0812">Transmembrane</keyword>
<dbReference type="PhylomeDB" id="B3RXE2"/>
<dbReference type="KEGG" id="tad:TRIADDRAFT_56177"/>
<dbReference type="STRING" id="10228.B3RXE2"/>
<gene>
    <name evidence="10" type="ORF">TRIADDRAFT_56177</name>
</gene>
<dbReference type="HOGENOM" id="CLU_009579_6_0_1"/>
<dbReference type="GO" id="GO:0007186">
    <property type="term" value="P:G protein-coupled receptor signaling pathway"/>
    <property type="evidence" value="ECO:0000318"/>
    <property type="project" value="GO_Central"/>
</dbReference>
<evidence type="ECO:0000256" key="7">
    <source>
        <dbReference type="ARBA" id="ARBA00023224"/>
    </source>
</evidence>
<dbReference type="CTD" id="6753953"/>
<dbReference type="eggNOG" id="KOG3656">
    <property type="taxonomic scope" value="Eukaryota"/>
</dbReference>
<keyword evidence="5 8" id="KW-0472">Membrane</keyword>
<evidence type="ECO:0000313" key="11">
    <source>
        <dbReference type="Proteomes" id="UP000009022"/>
    </source>
</evidence>
<accession>B3RXE2</accession>
<evidence type="ECO:0000256" key="4">
    <source>
        <dbReference type="ARBA" id="ARBA00023040"/>
    </source>
</evidence>
<feature type="transmembrane region" description="Helical" evidence="8">
    <location>
        <begin position="116"/>
        <end position="138"/>
    </location>
</feature>
<dbReference type="PANTHER" id="PTHR24243:SF208">
    <property type="entry name" value="PYROKININ-1 RECEPTOR"/>
    <property type="match status" value="1"/>
</dbReference>
<protein>
    <recommendedName>
        <fullName evidence="9">G-protein coupled receptors family 1 profile domain-containing protein</fullName>
    </recommendedName>
</protein>
<feature type="transmembrane region" description="Helical" evidence="8">
    <location>
        <begin position="159"/>
        <end position="177"/>
    </location>
</feature>
<dbReference type="GO" id="GO:0004930">
    <property type="term" value="F:G protein-coupled receptor activity"/>
    <property type="evidence" value="ECO:0000318"/>
    <property type="project" value="GO_Central"/>
</dbReference>
<name>B3RXE2_TRIAD</name>
<dbReference type="GO" id="GO:0032870">
    <property type="term" value="P:cellular response to hormone stimulus"/>
    <property type="evidence" value="ECO:0000318"/>
    <property type="project" value="GO_Central"/>
</dbReference>
<evidence type="ECO:0000256" key="3">
    <source>
        <dbReference type="ARBA" id="ARBA00022989"/>
    </source>
</evidence>
<sequence length="373" mass="43220">MTMNVTFNPTSSIKTIHEQYASISTLTTFQLQSHQSEYTFPWIAVAYIVVMIIAIPGNFLILWITLANKSMRLPIHLLVCNLAVAGLLIALIRIPIRTNQLIYPSHQYPFSMSVCRMAQIIPASCVTSISITLTAICVERYFNIIYPTNLKLRMTANKVYLLIFICWVVSTLFWIPYTTFMHIFNINNHTKACLPNWPTQPKLDIIIRNQTTNAIIHHIPFSKLIVWLLFIIFVFLIPAIVMVTLYAIIIKRLWRTPPGHRTMSMSASRSSMSGRRENNLHSENHGLKLKRRVIKICVACVILFLLTNFPYYFLLVLLDFHLIQFTDRRSVTVIADILILLNYTCIAYNAIIYGYFNKNYRRNAPKWLNLRAK</sequence>
<evidence type="ECO:0000256" key="5">
    <source>
        <dbReference type="ARBA" id="ARBA00023136"/>
    </source>
</evidence>
<keyword evidence="11" id="KW-1185">Reference proteome</keyword>
<dbReference type="PRINTS" id="PR00237">
    <property type="entry name" value="GPCRRHODOPSN"/>
</dbReference>
<evidence type="ECO:0000259" key="9">
    <source>
        <dbReference type="PROSITE" id="PS50262"/>
    </source>
</evidence>
<keyword evidence="3 8" id="KW-1133">Transmembrane helix</keyword>
<evidence type="ECO:0000256" key="8">
    <source>
        <dbReference type="SAM" id="Phobius"/>
    </source>
</evidence>
<evidence type="ECO:0000256" key="6">
    <source>
        <dbReference type="ARBA" id="ARBA00023170"/>
    </source>
</evidence>
<dbReference type="InterPro" id="IPR000276">
    <property type="entry name" value="GPCR_Rhodpsn"/>
</dbReference>
<dbReference type="PROSITE" id="PS50262">
    <property type="entry name" value="G_PROTEIN_RECEP_F1_2"/>
    <property type="match status" value="1"/>
</dbReference>
<feature type="domain" description="G-protein coupled receptors family 1 profile" evidence="9">
    <location>
        <begin position="57"/>
        <end position="353"/>
    </location>
</feature>
<dbReference type="EMBL" id="DS985245">
    <property type="protein sequence ID" value="EDV24850.1"/>
    <property type="molecule type" value="Genomic_DNA"/>
</dbReference>
<dbReference type="SUPFAM" id="SSF81321">
    <property type="entry name" value="Family A G protein-coupled receptor-like"/>
    <property type="match status" value="1"/>
</dbReference>
<feature type="transmembrane region" description="Helical" evidence="8">
    <location>
        <begin position="40"/>
        <end position="63"/>
    </location>
</feature>
<evidence type="ECO:0000256" key="1">
    <source>
        <dbReference type="ARBA" id="ARBA00004141"/>
    </source>
</evidence>
<comment type="subcellular location">
    <subcellularLocation>
        <location evidence="1">Membrane</location>
        <topology evidence="1">Multi-pass membrane protein</topology>
    </subcellularLocation>
</comment>
<keyword evidence="7" id="KW-0807">Transducer</keyword>
<proteinExistence type="predicted"/>